<keyword evidence="1" id="KW-0812">Transmembrane</keyword>
<feature type="transmembrane region" description="Helical" evidence="1">
    <location>
        <begin position="6"/>
        <end position="26"/>
    </location>
</feature>
<organism evidence="2 3">
    <name type="scientific">Pontibacillus chungwhensis BH030062</name>
    <dbReference type="NCBI Taxonomy" id="1385513"/>
    <lineage>
        <taxon>Bacteria</taxon>
        <taxon>Bacillati</taxon>
        <taxon>Bacillota</taxon>
        <taxon>Bacilli</taxon>
        <taxon>Bacillales</taxon>
        <taxon>Bacillaceae</taxon>
        <taxon>Pontibacillus</taxon>
    </lineage>
</organism>
<evidence type="ECO:0000256" key="1">
    <source>
        <dbReference type="SAM" id="Phobius"/>
    </source>
</evidence>
<dbReference type="Proteomes" id="UP000030153">
    <property type="component" value="Unassembled WGS sequence"/>
</dbReference>
<keyword evidence="1" id="KW-1133">Transmembrane helix</keyword>
<proteinExistence type="predicted"/>
<evidence type="ECO:0000313" key="2">
    <source>
        <dbReference type="EMBL" id="KGP93314.1"/>
    </source>
</evidence>
<evidence type="ECO:0000313" key="3">
    <source>
        <dbReference type="Proteomes" id="UP000030153"/>
    </source>
</evidence>
<dbReference type="AlphaFoldDB" id="A0A0A2UZG7"/>
<keyword evidence="3" id="KW-1185">Reference proteome</keyword>
<sequence length="91" mass="10543">MKIGSIIHYYLSLIVALSLGMGIWIPKLEEIMRNFKLREFERRSQVQAKGLAFNQEFIDLTSTPAKVVGDNYSKKLKVIETLSFTFILWDC</sequence>
<dbReference type="EMBL" id="AVBG01000001">
    <property type="protein sequence ID" value="KGP93314.1"/>
    <property type="molecule type" value="Genomic_DNA"/>
</dbReference>
<reference evidence="2 3" key="1">
    <citation type="submission" date="2013-08" db="EMBL/GenBank/DDBJ databases">
        <title>Genome of Pontibacillus chungwhensis.</title>
        <authorList>
            <person name="Wang Q."/>
            <person name="Wang G."/>
        </authorList>
    </citation>
    <scope>NUCLEOTIDE SEQUENCE [LARGE SCALE GENOMIC DNA]</scope>
    <source>
        <strain evidence="2 3">BH030062</strain>
    </source>
</reference>
<accession>A0A0A2UZG7</accession>
<gene>
    <name evidence="2" type="ORF">N780_13285</name>
</gene>
<comment type="caution">
    <text evidence="2">The sequence shown here is derived from an EMBL/GenBank/DDBJ whole genome shotgun (WGS) entry which is preliminary data.</text>
</comment>
<protein>
    <submittedName>
        <fullName evidence="2">Uncharacterized protein</fullName>
    </submittedName>
</protein>
<name>A0A0A2UZG7_9BACI</name>
<keyword evidence="1" id="KW-0472">Membrane</keyword>